<feature type="binding site" evidence="8">
    <location>
        <position position="67"/>
    </location>
    <ligand>
        <name>shikimate</name>
        <dbReference type="ChEBI" id="CHEBI:36208"/>
    </ligand>
</feature>
<proteinExistence type="inferred from homology"/>
<comment type="catalytic activity">
    <reaction evidence="7 8">
        <text>shikimate + NADP(+) = 3-dehydroshikimate + NADPH + H(+)</text>
        <dbReference type="Rhea" id="RHEA:17737"/>
        <dbReference type="ChEBI" id="CHEBI:15378"/>
        <dbReference type="ChEBI" id="CHEBI:16630"/>
        <dbReference type="ChEBI" id="CHEBI:36208"/>
        <dbReference type="ChEBI" id="CHEBI:57783"/>
        <dbReference type="ChEBI" id="CHEBI:58349"/>
        <dbReference type="EC" id="1.1.1.25"/>
    </reaction>
</comment>
<keyword evidence="4 8" id="KW-0521">NADP</keyword>
<evidence type="ECO:0000259" key="11">
    <source>
        <dbReference type="Pfam" id="PF18317"/>
    </source>
</evidence>
<organism evidence="12 13">
    <name type="scientific">Methylocystis borbori</name>
    <dbReference type="NCBI Taxonomy" id="3118750"/>
    <lineage>
        <taxon>Bacteria</taxon>
        <taxon>Pseudomonadati</taxon>
        <taxon>Pseudomonadota</taxon>
        <taxon>Alphaproteobacteria</taxon>
        <taxon>Hyphomicrobiales</taxon>
        <taxon>Methylocystaceae</taxon>
        <taxon>Methylocystis</taxon>
    </lineage>
</organism>
<feature type="active site" description="Proton acceptor" evidence="8">
    <location>
        <position position="71"/>
    </location>
</feature>
<accession>A0ABU7XIZ9</accession>
<evidence type="ECO:0000256" key="3">
    <source>
        <dbReference type="ARBA" id="ARBA00022605"/>
    </source>
</evidence>
<evidence type="ECO:0000256" key="4">
    <source>
        <dbReference type="ARBA" id="ARBA00022857"/>
    </source>
</evidence>
<dbReference type="SUPFAM" id="SSF53223">
    <property type="entry name" value="Aminoacid dehydrogenase-like, N-terminal domain"/>
    <property type="match status" value="1"/>
</dbReference>
<keyword evidence="5 8" id="KW-0560">Oxidoreductase</keyword>
<evidence type="ECO:0000256" key="6">
    <source>
        <dbReference type="ARBA" id="ARBA00023141"/>
    </source>
</evidence>
<feature type="binding site" evidence="8">
    <location>
        <begin position="158"/>
        <end position="163"/>
    </location>
    <ligand>
        <name>NADP(+)</name>
        <dbReference type="ChEBI" id="CHEBI:58349"/>
    </ligand>
</feature>
<gene>
    <name evidence="8" type="primary">aroE</name>
    <name evidence="12" type="ORF">V3H18_10830</name>
</gene>
<dbReference type="NCBIfam" id="TIGR00507">
    <property type="entry name" value="aroE"/>
    <property type="match status" value="1"/>
</dbReference>
<feature type="binding site" evidence="8">
    <location>
        <position position="225"/>
    </location>
    <ligand>
        <name>shikimate</name>
        <dbReference type="ChEBI" id="CHEBI:36208"/>
    </ligand>
</feature>
<sequence length="280" mass="29595">MPNRHRFILAGVMGWPIAHSRSPKIHNHWFAQYGLNGAYVPLAVEPGRLEAALRALPALGFAGCNLTIPHKEAALPFLDRVEAAATRIGAVNCVIVGKDGELIGRNYDGFGFIASLEEAAPGWRAEAGPCVVIGAGGGARAIVHGLLEAGAREIRLFNRTPERARKLAEDFGPLIQAGPWEERHAALAGAGLLVNTTSQGMVGQPPLDLSLEKLPESALVADIVYAPLETPLLAAARELGATTVDGLGMLLHQARPAFRDWTGVMPEATPALRALIAATL</sequence>
<dbReference type="Gene3D" id="3.40.50.720">
    <property type="entry name" value="NAD(P)-binding Rossmann-like Domain"/>
    <property type="match status" value="1"/>
</dbReference>
<evidence type="ECO:0000256" key="1">
    <source>
        <dbReference type="ARBA" id="ARBA00004871"/>
    </source>
</evidence>
<evidence type="ECO:0000256" key="8">
    <source>
        <dbReference type="HAMAP-Rule" id="MF_00222"/>
    </source>
</evidence>
<evidence type="ECO:0000313" key="12">
    <source>
        <dbReference type="EMBL" id="MEF3367027.1"/>
    </source>
</evidence>
<comment type="caution">
    <text evidence="8">Lacks conserved residue(s) required for the propagation of feature annotation.</text>
</comment>
<dbReference type="PANTHER" id="PTHR21089">
    <property type="entry name" value="SHIKIMATE DEHYDROGENASE"/>
    <property type="match status" value="1"/>
</dbReference>
<comment type="subunit">
    <text evidence="8">Homodimer.</text>
</comment>
<dbReference type="HAMAP" id="MF_00222">
    <property type="entry name" value="Shikimate_DH_AroE"/>
    <property type="match status" value="1"/>
</dbReference>
<feature type="binding site" evidence="8">
    <location>
        <begin position="20"/>
        <end position="22"/>
    </location>
    <ligand>
        <name>shikimate</name>
        <dbReference type="ChEBI" id="CHEBI:36208"/>
    </ligand>
</feature>
<comment type="pathway">
    <text evidence="1 8">Metabolic intermediate biosynthesis; chorismate biosynthesis; chorismate from D-erythrose 4-phosphate and phosphoenolpyruvate: step 4/7.</text>
</comment>
<comment type="caution">
    <text evidence="12">The sequence shown here is derived from an EMBL/GenBank/DDBJ whole genome shotgun (WGS) entry which is preliminary data.</text>
</comment>
<dbReference type="InterPro" id="IPR013708">
    <property type="entry name" value="Shikimate_DH-bd_N"/>
</dbReference>
<evidence type="ECO:0000313" key="13">
    <source>
        <dbReference type="Proteomes" id="UP001350748"/>
    </source>
</evidence>
<evidence type="ECO:0000259" key="10">
    <source>
        <dbReference type="Pfam" id="PF08501"/>
    </source>
</evidence>
<keyword evidence="13" id="KW-1185">Reference proteome</keyword>
<evidence type="ECO:0000256" key="7">
    <source>
        <dbReference type="ARBA" id="ARBA00049442"/>
    </source>
</evidence>
<name>A0ABU7XIZ9_9HYPH</name>
<dbReference type="InterPro" id="IPR011342">
    <property type="entry name" value="Shikimate_DH"/>
</dbReference>
<feature type="binding site" evidence="8">
    <location>
        <position position="253"/>
    </location>
    <ligand>
        <name>shikimate</name>
        <dbReference type="ChEBI" id="CHEBI:36208"/>
    </ligand>
</feature>
<feature type="binding site" evidence="8">
    <location>
        <position position="108"/>
    </location>
    <ligand>
        <name>shikimate</name>
        <dbReference type="ChEBI" id="CHEBI:36208"/>
    </ligand>
</feature>
<dbReference type="PANTHER" id="PTHR21089:SF1">
    <property type="entry name" value="BIFUNCTIONAL 3-DEHYDROQUINATE DEHYDRATASE_SHIKIMATE DEHYDROGENASE, CHLOROPLASTIC"/>
    <property type="match status" value="1"/>
</dbReference>
<dbReference type="CDD" id="cd01065">
    <property type="entry name" value="NAD_bind_Shikimate_DH"/>
    <property type="match status" value="1"/>
</dbReference>
<protein>
    <recommendedName>
        <fullName evidence="2 8">Shikimate dehydrogenase (NADP(+))</fullName>
        <shortName evidence="8">SDH</shortName>
        <ecNumber evidence="2 8">1.1.1.25</ecNumber>
    </recommendedName>
</protein>
<dbReference type="InterPro" id="IPR036291">
    <property type="entry name" value="NAD(P)-bd_dom_sf"/>
</dbReference>
<evidence type="ECO:0000256" key="2">
    <source>
        <dbReference type="ARBA" id="ARBA00012962"/>
    </source>
</evidence>
<keyword evidence="3 8" id="KW-0028">Amino-acid biosynthesis</keyword>
<dbReference type="InterPro" id="IPR041121">
    <property type="entry name" value="SDH_C"/>
</dbReference>
<dbReference type="NCBIfam" id="NF001312">
    <property type="entry name" value="PRK00258.1-4"/>
    <property type="match status" value="1"/>
</dbReference>
<comment type="function">
    <text evidence="8">Involved in the biosynthesis of the chorismate, which leads to the biosynthesis of aromatic amino acids. Catalyzes the reversible NADPH linked reduction of 3-dehydroshikimate (DHSA) to yield shikimate (SA).</text>
</comment>
<comment type="similarity">
    <text evidence="8">Belongs to the shikimate dehydrogenase family.</text>
</comment>
<dbReference type="SUPFAM" id="SSF51735">
    <property type="entry name" value="NAD(P)-binding Rossmann-fold domains"/>
    <property type="match status" value="1"/>
</dbReference>
<dbReference type="GO" id="GO:0004764">
    <property type="term" value="F:shikimate 3-dehydrogenase (NADP+) activity"/>
    <property type="evidence" value="ECO:0007669"/>
    <property type="project" value="UniProtKB-EC"/>
</dbReference>
<feature type="domain" description="SDH C-terminal" evidence="11">
    <location>
        <begin position="246"/>
        <end position="275"/>
    </location>
</feature>
<evidence type="ECO:0000259" key="9">
    <source>
        <dbReference type="Pfam" id="PF01488"/>
    </source>
</evidence>
<dbReference type="Pfam" id="PF18317">
    <property type="entry name" value="SDH_C"/>
    <property type="match status" value="1"/>
</dbReference>
<dbReference type="InterPro" id="IPR046346">
    <property type="entry name" value="Aminoacid_DH-like_N_sf"/>
</dbReference>
<evidence type="ECO:0000256" key="5">
    <source>
        <dbReference type="ARBA" id="ARBA00023002"/>
    </source>
</evidence>
<dbReference type="Gene3D" id="3.40.50.10860">
    <property type="entry name" value="Leucine Dehydrogenase, chain A, domain 1"/>
    <property type="match status" value="1"/>
</dbReference>
<dbReference type="InterPro" id="IPR006151">
    <property type="entry name" value="Shikm_DH/Glu-tRNA_Rdtase"/>
</dbReference>
<dbReference type="InterPro" id="IPR022893">
    <property type="entry name" value="Shikimate_DH_fam"/>
</dbReference>
<dbReference type="RefSeq" id="WP_332082059.1">
    <property type="nucleotide sequence ID" value="NZ_JAZHYN010000030.1"/>
</dbReference>
<keyword evidence="6 8" id="KW-0057">Aromatic amino acid biosynthesis</keyword>
<dbReference type="EC" id="1.1.1.25" evidence="2 8"/>
<reference evidence="12 13" key="1">
    <citation type="submission" date="2024-02" db="EMBL/GenBank/DDBJ databases">
        <authorList>
            <person name="Grouzdev D."/>
        </authorList>
    </citation>
    <scope>NUCLEOTIDE SEQUENCE [LARGE SCALE GENOMIC DNA]</scope>
    <source>
        <strain evidence="12 13">9N</strain>
    </source>
</reference>
<dbReference type="Pfam" id="PF08501">
    <property type="entry name" value="Shikimate_dh_N"/>
    <property type="match status" value="1"/>
</dbReference>
<feature type="domain" description="Quinate/shikimate 5-dehydrogenase/glutamyl-tRNA reductase" evidence="9">
    <location>
        <begin position="130"/>
        <end position="198"/>
    </location>
</feature>
<feature type="domain" description="Shikimate dehydrogenase substrate binding N-terminal" evidence="10">
    <location>
        <begin position="12"/>
        <end position="94"/>
    </location>
</feature>
<feature type="binding site" evidence="8">
    <location>
        <position position="246"/>
    </location>
    <ligand>
        <name>NADP(+)</name>
        <dbReference type="ChEBI" id="CHEBI:58349"/>
    </ligand>
</feature>
<feature type="binding site" evidence="8">
    <location>
        <position position="92"/>
    </location>
    <ligand>
        <name>shikimate</name>
        <dbReference type="ChEBI" id="CHEBI:36208"/>
    </ligand>
</feature>
<feature type="binding site" evidence="8">
    <location>
        <position position="223"/>
    </location>
    <ligand>
        <name>NADP(+)</name>
        <dbReference type="ChEBI" id="CHEBI:58349"/>
    </ligand>
</feature>
<dbReference type="Proteomes" id="UP001350748">
    <property type="component" value="Unassembled WGS sequence"/>
</dbReference>
<dbReference type="EMBL" id="JAZHYN010000030">
    <property type="protein sequence ID" value="MEF3367027.1"/>
    <property type="molecule type" value="Genomic_DNA"/>
</dbReference>
<dbReference type="Pfam" id="PF01488">
    <property type="entry name" value="Shikimate_DH"/>
    <property type="match status" value="1"/>
</dbReference>